<gene>
    <name evidence="3" type="ORF">ICI42_11320</name>
</gene>
<sequence>MTGDITRLSALHLSKAIHSKQVSCIAVMEAYLDRIERLNPNINAIIFLRPRAELLAEARLADEELANGASRGWMHGFPQAVKDLSEVRDLPTSWGSPIYRDHVSTEDSIHVERIRKAGAIFIGKTNAPEFGLGSHTTNPVHGPTKNPYDPTKSAGGSSGGAAAALAARLLPVADGSDMMGSLRNPAAFNNVVGFRPSAGRVPSDGTELFIGQLSTAGPMGRTVTDVAALLVTQAGYDPRDPLSLSAEDLTLRGPAETKGLNIAWFGDFDGYLSFEPGVLDLGRKALDVLVSIGCQIETVRPEFDLQTLWDAWLTLRSFDVAHGLRELYDRPETRAHLNPQLRYEFELAQSRTPADIHAASTVRTSWYKYMLAVFSRYDYLVMPAAQIFPFDVDLPWPQTVDVKETDTYHRWMEVVIGPTMAGLPVAAMPAGFNAYGIPNGIQIVGPPRSDRATLEFALAYEQAAEIETGNAFD</sequence>
<dbReference type="InterPro" id="IPR000120">
    <property type="entry name" value="Amidase"/>
</dbReference>
<keyword evidence="4" id="KW-1185">Reference proteome</keyword>
<dbReference type="NCBIfam" id="NF005686">
    <property type="entry name" value="PRK07486.1"/>
    <property type="match status" value="1"/>
</dbReference>
<organism evidence="3 4">
    <name type="scientific">Oryzicola mucosus</name>
    <dbReference type="NCBI Taxonomy" id="2767425"/>
    <lineage>
        <taxon>Bacteria</taxon>
        <taxon>Pseudomonadati</taxon>
        <taxon>Pseudomonadota</taxon>
        <taxon>Alphaproteobacteria</taxon>
        <taxon>Hyphomicrobiales</taxon>
        <taxon>Phyllobacteriaceae</taxon>
        <taxon>Oryzicola</taxon>
    </lineage>
</organism>
<dbReference type="PANTHER" id="PTHR11895:SF76">
    <property type="entry name" value="INDOLEACETAMIDE HYDROLASE"/>
    <property type="match status" value="1"/>
</dbReference>
<feature type="domain" description="Amidase" evidence="2">
    <location>
        <begin position="27"/>
        <end position="454"/>
    </location>
</feature>
<dbReference type="Gene3D" id="3.90.1300.10">
    <property type="entry name" value="Amidase signature (AS) domain"/>
    <property type="match status" value="1"/>
</dbReference>
<name>A0A8J6PP95_9HYPH</name>
<dbReference type="EMBL" id="JACVVX010000003">
    <property type="protein sequence ID" value="MBD0415245.1"/>
    <property type="molecule type" value="Genomic_DNA"/>
</dbReference>
<dbReference type="InterPro" id="IPR023631">
    <property type="entry name" value="Amidase_dom"/>
</dbReference>
<dbReference type="InterPro" id="IPR036928">
    <property type="entry name" value="AS_sf"/>
</dbReference>
<reference evidence="3" key="1">
    <citation type="submission" date="2020-09" db="EMBL/GenBank/DDBJ databases">
        <title>Genome seq and assembly of Tianweitania sp.</title>
        <authorList>
            <person name="Chhetri G."/>
        </authorList>
    </citation>
    <scope>NUCLEOTIDE SEQUENCE</scope>
    <source>
        <strain evidence="3">Rool2</strain>
    </source>
</reference>
<evidence type="ECO:0000259" key="2">
    <source>
        <dbReference type="Pfam" id="PF01425"/>
    </source>
</evidence>
<comment type="caution">
    <text evidence="3">The sequence shown here is derived from an EMBL/GenBank/DDBJ whole genome shotgun (WGS) entry which is preliminary data.</text>
</comment>
<dbReference type="GO" id="GO:0003824">
    <property type="term" value="F:catalytic activity"/>
    <property type="evidence" value="ECO:0007669"/>
    <property type="project" value="InterPro"/>
</dbReference>
<dbReference type="Pfam" id="PF01425">
    <property type="entry name" value="Amidase"/>
    <property type="match status" value="1"/>
</dbReference>
<protein>
    <submittedName>
        <fullName evidence="3">Amidase</fullName>
    </submittedName>
</protein>
<evidence type="ECO:0000313" key="4">
    <source>
        <dbReference type="Proteomes" id="UP000643405"/>
    </source>
</evidence>
<dbReference type="SUPFAM" id="SSF75304">
    <property type="entry name" value="Amidase signature (AS) enzymes"/>
    <property type="match status" value="1"/>
</dbReference>
<evidence type="ECO:0000313" key="3">
    <source>
        <dbReference type="EMBL" id="MBD0415245.1"/>
    </source>
</evidence>
<dbReference type="Proteomes" id="UP000643405">
    <property type="component" value="Unassembled WGS sequence"/>
</dbReference>
<evidence type="ECO:0000256" key="1">
    <source>
        <dbReference type="SAM" id="MobiDB-lite"/>
    </source>
</evidence>
<feature type="region of interest" description="Disordered" evidence="1">
    <location>
        <begin position="134"/>
        <end position="159"/>
    </location>
</feature>
<proteinExistence type="predicted"/>
<dbReference type="RefSeq" id="WP_188164679.1">
    <property type="nucleotide sequence ID" value="NZ_JACVVX010000003.1"/>
</dbReference>
<accession>A0A8J6PP95</accession>
<dbReference type="AlphaFoldDB" id="A0A8J6PP95"/>
<dbReference type="PANTHER" id="PTHR11895">
    <property type="entry name" value="TRANSAMIDASE"/>
    <property type="match status" value="1"/>
</dbReference>